<organism evidence="1 2">
    <name type="scientific">Methylobacterium planeticum</name>
    <dbReference type="NCBI Taxonomy" id="2615211"/>
    <lineage>
        <taxon>Bacteria</taxon>
        <taxon>Pseudomonadati</taxon>
        <taxon>Pseudomonadota</taxon>
        <taxon>Alphaproteobacteria</taxon>
        <taxon>Hyphomicrobiales</taxon>
        <taxon>Methylobacteriaceae</taxon>
        <taxon>Methylobacterium</taxon>
    </lineage>
</organism>
<dbReference type="AlphaFoldDB" id="A0A6N6MS06"/>
<keyword evidence="2" id="KW-1185">Reference proteome</keyword>
<dbReference type="Proteomes" id="UP000441523">
    <property type="component" value="Unassembled WGS sequence"/>
</dbReference>
<accession>A0A6N6MS06</accession>
<evidence type="ECO:0000313" key="2">
    <source>
        <dbReference type="Proteomes" id="UP000441523"/>
    </source>
</evidence>
<name>A0A6N6MS06_9HYPH</name>
<gene>
    <name evidence="1" type="ORF">F6X51_16550</name>
</gene>
<evidence type="ECO:0000313" key="1">
    <source>
        <dbReference type="EMBL" id="KAB1072315.1"/>
    </source>
</evidence>
<proteinExistence type="predicted"/>
<dbReference type="EMBL" id="VZZJ01000014">
    <property type="protein sequence ID" value="KAB1072315.1"/>
    <property type="molecule type" value="Genomic_DNA"/>
</dbReference>
<reference evidence="1 2" key="1">
    <citation type="submission" date="2019-09" db="EMBL/GenBank/DDBJ databases">
        <title>YIM 132548 draft genome.</title>
        <authorList>
            <person name="Jiang L."/>
        </authorList>
    </citation>
    <scope>NUCLEOTIDE SEQUENCE [LARGE SCALE GENOMIC DNA]</scope>
    <source>
        <strain evidence="1 2">YIM 132548</strain>
    </source>
</reference>
<protein>
    <submittedName>
        <fullName evidence="1">Uncharacterized protein</fullName>
    </submittedName>
</protein>
<sequence>MEQLAEDTRPIVVDTLDKPDDVAADASRQRLDLLGQAGTLTSGLDTADIIGARGSLEKMLAYQRATIHTVHMTMAVHMSRHDET</sequence>
<dbReference type="RefSeq" id="WP_150964781.1">
    <property type="nucleotide sequence ID" value="NZ_VZZJ01000014.1"/>
</dbReference>
<comment type="caution">
    <text evidence="1">The sequence shown here is derived from an EMBL/GenBank/DDBJ whole genome shotgun (WGS) entry which is preliminary data.</text>
</comment>